<sequence>MTKSKDGDVIVKNVTDRSRLRDAADTNGALAFAEFSSLLDKSLKFSGRVTRELETTADGRVVHDTHVEKANLILFTGGTLRDYQIDGVSWLARLRSKLLNGILADEMGLGKTAQSVATVCHLIATGVNGPFLVLSPLSTISNWAKEFKRFAPEVPVLVLHGSKDARPNLWRQINVRHQVRDIGKVFPVVITPYHILIADRQILQKYRWSFLIIDEASVIKNNKARISQICSALLADGKLLLTGTPLQNNIHELFNLMHFVLPKVFHDYRLFKSWMEELDSRDEKGSLGDNDSLELVSSMHKILAPFFLRRTKSSINIDLPPKKQLIVYCPMSSIQKSYYTAILDRSVKAFEMRSRQDSDPESELDGGRRKRKSAVLALAQIQHSTYTSNKRSRRSSPTSTLQNDSSGVGLANEEDAVSSSSGSTDGSVSSVDDIIRRHYLKLSMNNILSMLRKVAAHPWLASCEFENDYYPEDKQKLLEASGKMQVFDKLLTELLNRGHKVVVFSPFVMVLDLVSLYLDLSNIKYFYLKGTTALENRQDSIEEFNNPESKEKVFLLSTRAGGLGINLTGADTVIFFDSDWNPQMDLQASDRCHRIGQTRPVVVYRLIAKSTIDERILQVAGEKRRLEKLVIDCGRFEKVTSSKEISQLELLQALRAVDWDATVEENLLHPQTIARMADREQVLKNGQSILTVDKSTAASMKSFVPVPNGSDFPLENLPYGVFSRAGESNRNIGVAIGEYVLDVALVTHLFQVEELAGKLYVFNKDSLNEFMALGRSAWQEARVNLQRLLSVDEATLRDDAALRERALIRQSQVTLHLPAQIGDYTDFYSSLEHATNVGIMFRGKDNALMPNWKYLPVGYHGRASSVVVSGTPIYRPWGQTRPDDSKPPQFGPSKLMDFELEMAFFLGPPSKLGEPIPIEQAQDHIFGMVLMNDWSARDIQKWEYVPLGPFLSKNVGTTISPWVVTMEALESFKIANCAQNPQPMPYLRHEDPYSFDIQLEVAIKPAGTKESIVCRSNFRHMYWTMKQQLTHHSITGCNMRSGDLLASGTISGPTEGSYGSMLELSWRGSKEVALENGCSRKFLQDNDEVIIRGYCEKAGLRIGFGECRGVLLPALSRLENLRQ</sequence>
<comment type="cofactor">
    <cofactor evidence="2 25">
        <name>Ca(2+)</name>
        <dbReference type="ChEBI" id="CHEBI:29108"/>
    </cofactor>
</comment>
<dbReference type="InterPro" id="IPR038718">
    <property type="entry name" value="SNF2-like_sf"/>
</dbReference>
<dbReference type="FunFam" id="2.30.30.230:FF:000001">
    <property type="entry name" value="Fumarylacetoacetase"/>
    <property type="match status" value="1"/>
</dbReference>
<evidence type="ECO:0000256" key="9">
    <source>
        <dbReference type="ARBA" id="ARBA00014741"/>
    </source>
</evidence>
<dbReference type="NCBIfam" id="TIGR01266">
    <property type="entry name" value="fum_ac_acetase"/>
    <property type="match status" value="1"/>
</dbReference>
<evidence type="ECO:0000256" key="12">
    <source>
        <dbReference type="ARBA" id="ARBA00022801"/>
    </source>
</evidence>
<dbReference type="UniPathway" id="UPA00139">
    <property type="reaction ID" value="UER00341"/>
</dbReference>
<dbReference type="GO" id="GO:0046872">
    <property type="term" value="F:metal ion binding"/>
    <property type="evidence" value="ECO:0007669"/>
    <property type="project" value="UniProtKB-KW"/>
</dbReference>
<evidence type="ECO:0000256" key="25">
    <source>
        <dbReference type="PIRSR" id="PIRSR605959-3"/>
    </source>
</evidence>
<feature type="binding site" evidence="24">
    <location>
        <position position="828"/>
    </location>
    <ligand>
        <name>substrate</name>
    </ligand>
</feature>
<dbReference type="Gene3D" id="3.40.50.10810">
    <property type="entry name" value="Tandem AAA-ATPase domain"/>
    <property type="match status" value="1"/>
</dbReference>
<dbReference type="Gene3D" id="3.40.50.300">
    <property type="entry name" value="P-loop containing nucleotide triphosphate hydrolases"/>
    <property type="match status" value="1"/>
</dbReference>
<feature type="region of interest" description="Disordered" evidence="26">
    <location>
        <begin position="385"/>
        <end position="429"/>
    </location>
</feature>
<evidence type="ECO:0000256" key="21">
    <source>
        <dbReference type="ARBA" id="ARBA00030270"/>
    </source>
</evidence>
<gene>
    <name evidence="29" type="ORF">BIW11_09880</name>
</gene>
<evidence type="ECO:0000256" key="18">
    <source>
        <dbReference type="ARBA" id="ARBA00023054"/>
    </source>
</evidence>
<dbReference type="Pfam" id="PF01557">
    <property type="entry name" value="FAA_hydrolase"/>
    <property type="match status" value="1"/>
</dbReference>
<dbReference type="FunFam" id="3.90.850.10:FF:000004">
    <property type="entry name" value="Fumarylacetoacetase"/>
    <property type="match status" value="1"/>
</dbReference>
<dbReference type="Proteomes" id="UP000192247">
    <property type="component" value="Unassembled WGS sequence"/>
</dbReference>
<dbReference type="GO" id="GO:1902000">
    <property type="term" value="P:homogentisate catabolic process"/>
    <property type="evidence" value="ECO:0007669"/>
    <property type="project" value="TreeGrafter"/>
</dbReference>
<evidence type="ECO:0000313" key="30">
    <source>
        <dbReference type="Proteomes" id="UP000192247"/>
    </source>
</evidence>
<evidence type="ECO:0000313" key="29">
    <source>
        <dbReference type="EMBL" id="OQR73211.1"/>
    </source>
</evidence>
<evidence type="ECO:0000256" key="1">
    <source>
        <dbReference type="ARBA" id="ARBA00000353"/>
    </source>
</evidence>
<feature type="binding site" evidence="24">
    <location>
        <position position="842"/>
    </location>
    <ligand>
        <name>substrate</name>
    </ligand>
</feature>
<feature type="binding site" evidence="25">
    <location>
        <position position="957"/>
    </location>
    <ligand>
        <name>Mg(2+)</name>
        <dbReference type="ChEBI" id="CHEBI:18420"/>
    </ligand>
</feature>
<evidence type="ECO:0000256" key="19">
    <source>
        <dbReference type="ARBA" id="ARBA00023232"/>
    </source>
</evidence>
<evidence type="ECO:0000256" key="3">
    <source>
        <dbReference type="ARBA" id="ARBA00001946"/>
    </source>
</evidence>
<keyword evidence="14 25" id="KW-0106">Calcium</keyword>
<evidence type="ECO:0000256" key="16">
    <source>
        <dbReference type="ARBA" id="ARBA00022842"/>
    </source>
</evidence>
<feature type="active site" description="Proton acceptor" evidence="23">
    <location>
        <position position="833"/>
    </location>
</feature>
<dbReference type="InterPro" id="IPR027417">
    <property type="entry name" value="P-loop_NTPase"/>
</dbReference>
<comment type="subcellular location">
    <subcellularLocation>
        <location evidence="4">Nucleus</location>
    </subcellularLocation>
</comment>
<feature type="compositionally biased region" description="Low complexity" evidence="26">
    <location>
        <begin position="417"/>
        <end position="429"/>
    </location>
</feature>
<feature type="binding site" evidence="25">
    <location>
        <position position="901"/>
    </location>
    <ligand>
        <name>Ca(2+)</name>
        <dbReference type="ChEBI" id="CHEBI:29108"/>
    </ligand>
</feature>
<keyword evidence="30" id="KW-1185">Reference proteome</keyword>
<dbReference type="SMART" id="SM00487">
    <property type="entry name" value="DEXDc"/>
    <property type="match status" value="1"/>
</dbReference>
<proteinExistence type="inferred from homology"/>
<keyword evidence="20" id="KW-0539">Nucleus</keyword>
<dbReference type="InterPro" id="IPR015377">
    <property type="entry name" value="Fumarylacetoacetase_N"/>
</dbReference>
<dbReference type="CDD" id="cd18793">
    <property type="entry name" value="SF2_C_SNF"/>
    <property type="match status" value="1"/>
</dbReference>
<dbReference type="PROSITE" id="PS51194">
    <property type="entry name" value="HELICASE_CTER"/>
    <property type="match status" value="1"/>
</dbReference>
<keyword evidence="10 25" id="KW-0479">Metal-binding</keyword>
<reference evidence="29 30" key="1">
    <citation type="journal article" date="2017" name="Gigascience">
        <title>Draft genome of the honey bee ectoparasitic mite, Tropilaelaps mercedesae, is shaped by the parasitic life history.</title>
        <authorList>
            <person name="Dong X."/>
            <person name="Armstrong S.D."/>
            <person name="Xia D."/>
            <person name="Makepeace B.L."/>
            <person name="Darby A.C."/>
            <person name="Kadowaki T."/>
        </authorList>
    </citation>
    <scope>NUCLEOTIDE SEQUENCE [LARGE SCALE GENOMIC DNA]</scope>
    <source>
        <strain evidence="29">Wuxi-XJTLU</strain>
    </source>
</reference>
<dbReference type="FunFam" id="3.40.50.10810:FF:000015">
    <property type="entry name" value="lymphoid-specific helicase isoform X1"/>
    <property type="match status" value="1"/>
</dbReference>
<keyword evidence="18" id="KW-0175">Coiled coil</keyword>
<feature type="domain" description="Helicase ATP-binding" evidence="27">
    <location>
        <begin position="92"/>
        <end position="263"/>
    </location>
</feature>
<dbReference type="GO" id="GO:0004386">
    <property type="term" value="F:helicase activity"/>
    <property type="evidence" value="ECO:0007669"/>
    <property type="project" value="UniProtKB-KW"/>
</dbReference>
<evidence type="ECO:0000256" key="15">
    <source>
        <dbReference type="ARBA" id="ARBA00022840"/>
    </source>
</evidence>
<evidence type="ECO:0000256" key="24">
    <source>
        <dbReference type="PIRSR" id="PIRSR605959-2"/>
    </source>
</evidence>
<comment type="similarity">
    <text evidence="7">Belongs to the FAH family.</text>
</comment>
<comment type="catalytic activity">
    <reaction evidence="1">
        <text>4-fumarylacetoacetate + H2O = acetoacetate + fumarate + H(+)</text>
        <dbReference type="Rhea" id="RHEA:10244"/>
        <dbReference type="ChEBI" id="CHEBI:13705"/>
        <dbReference type="ChEBI" id="CHEBI:15377"/>
        <dbReference type="ChEBI" id="CHEBI:15378"/>
        <dbReference type="ChEBI" id="CHEBI:18034"/>
        <dbReference type="ChEBI" id="CHEBI:29806"/>
        <dbReference type="EC" id="3.7.1.2"/>
    </reaction>
</comment>
<feature type="binding site" evidence="24">
    <location>
        <position position="1049"/>
    </location>
    <ligand>
        <name>substrate</name>
    </ligand>
</feature>
<dbReference type="Pfam" id="PF09298">
    <property type="entry name" value="FAA_hydrolase_N"/>
    <property type="match status" value="1"/>
</dbReference>
<keyword evidence="19" id="KW-0585">Phenylalanine catabolism</keyword>
<evidence type="ECO:0000259" key="28">
    <source>
        <dbReference type="PROSITE" id="PS51194"/>
    </source>
</evidence>
<name>A0A1V9XIG0_9ACAR</name>
<dbReference type="InterPro" id="IPR000330">
    <property type="entry name" value="SNF2_N"/>
</dbReference>
<evidence type="ECO:0000259" key="27">
    <source>
        <dbReference type="PROSITE" id="PS51192"/>
    </source>
</evidence>
<dbReference type="GO" id="GO:0004334">
    <property type="term" value="F:fumarylacetoacetase activity"/>
    <property type="evidence" value="ECO:0007669"/>
    <property type="project" value="UniProtKB-EC"/>
</dbReference>
<evidence type="ECO:0000256" key="23">
    <source>
        <dbReference type="PIRSR" id="PIRSR605959-1"/>
    </source>
</evidence>
<dbReference type="EC" id="3.7.1.2" evidence="8"/>
<comment type="caution">
    <text evidence="29">The sequence shown here is derived from an EMBL/GenBank/DDBJ whole genome shotgun (WGS) entry which is preliminary data.</text>
</comment>
<comment type="cofactor">
    <cofactor evidence="3 25">
        <name>Mg(2+)</name>
        <dbReference type="ChEBI" id="CHEBI:18420"/>
    </cofactor>
</comment>
<evidence type="ECO:0000256" key="7">
    <source>
        <dbReference type="ARBA" id="ARBA00010211"/>
    </source>
</evidence>
<evidence type="ECO:0000256" key="5">
    <source>
        <dbReference type="ARBA" id="ARBA00004782"/>
    </source>
</evidence>
<feature type="binding site" evidence="24">
    <location>
        <position position="944"/>
    </location>
    <ligand>
        <name>substrate</name>
    </ligand>
</feature>
<feature type="binding site" evidence="25">
    <location>
        <position position="933"/>
    </location>
    <ligand>
        <name>Ca(2+)</name>
        <dbReference type="ChEBI" id="CHEBI:29108"/>
    </ligand>
</feature>
<evidence type="ECO:0000256" key="8">
    <source>
        <dbReference type="ARBA" id="ARBA00012094"/>
    </source>
</evidence>
<comment type="similarity">
    <text evidence="6">Belongs to the SNF2/RAD54 helicase family.</text>
</comment>
<feature type="binding site" evidence="25">
    <location>
        <position position="899"/>
    </location>
    <ligand>
        <name>Ca(2+)</name>
        <dbReference type="ChEBI" id="CHEBI:29108"/>
    </ligand>
</feature>
<dbReference type="InterPro" id="IPR049730">
    <property type="entry name" value="SNF2/RAD54-like_C"/>
</dbReference>
<dbReference type="GO" id="GO:0005634">
    <property type="term" value="C:nucleus"/>
    <property type="evidence" value="ECO:0007669"/>
    <property type="project" value="UniProtKB-SubCell"/>
</dbReference>
<dbReference type="EMBL" id="MNPL01010314">
    <property type="protein sequence ID" value="OQR73211.1"/>
    <property type="molecule type" value="Genomic_DNA"/>
</dbReference>
<evidence type="ECO:0000256" key="2">
    <source>
        <dbReference type="ARBA" id="ARBA00001913"/>
    </source>
</evidence>
<dbReference type="InParanoid" id="A0A1V9XIG0"/>
<keyword evidence="11" id="KW-0547">Nucleotide-binding</keyword>
<feature type="binding site" evidence="25">
    <location>
        <position position="933"/>
    </location>
    <ligand>
        <name>Mg(2+)</name>
        <dbReference type="ChEBI" id="CHEBI:18420"/>
    </ligand>
</feature>
<dbReference type="SUPFAM" id="SSF63433">
    <property type="entry name" value="Fumarylacetoacetate hydrolase, FAH, N-terminal domain"/>
    <property type="match status" value="1"/>
</dbReference>
<dbReference type="AlphaFoldDB" id="A0A1V9XIG0"/>
<dbReference type="InterPro" id="IPR005959">
    <property type="entry name" value="Fumarylacetoacetase"/>
</dbReference>
<dbReference type="SUPFAM" id="SSF56529">
    <property type="entry name" value="FAH"/>
    <property type="match status" value="1"/>
</dbReference>
<dbReference type="PANTHER" id="PTHR43069:SF2">
    <property type="entry name" value="FUMARYLACETOACETASE"/>
    <property type="match status" value="1"/>
</dbReference>
<evidence type="ECO:0000256" key="17">
    <source>
        <dbReference type="ARBA" id="ARBA00022878"/>
    </source>
</evidence>
<feature type="domain" description="Helicase C-terminal" evidence="28">
    <location>
        <begin position="486"/>
        <end position="651"/>
    </location>
</feature>
<dbReference type="Gene3D" id="3.90.850.10">
    <property type="entry name" value="Fumarylacetoacetase-like, C-terminal domain"/>
    <property type="match status" value="1"/>
</dbReference>
<dbReference type="SUPFAM" id="SSF52540">
    <property type="entry name" value="P-loop containing nucleoside triphosphate hydrolases"/>
    <property type="match status" value="2"/>
</dbReference>
<feature type="binding site" evidence="25">
    <location>
        <position position="953"/>
    </location>
    <ligand>
        <name>Mg(2+)</name>
        <dbReference type="ChEBI" id="CHEBI:18420"/>
    </ligand>
</feature>
<dbReference type="InterPro" id="IPR011234">
    <property type="entry name" value="Fumarylacetoacetase-like_C"/>
</dbReference>
<dbReference type="PANTHER" id="PTHR43069">
    <property type="entry name" value="FUMARYLACETOACETASE"/>
    <property type="match status" value="1"/>
</dbReference>
<evidence type="ECO:0000256" key="14">
    <source>
        <dbReference type="ARBA" id="ARBA00022837"/>
    </source>
</evidence>
<evidence type="ECO:0000256" key="13">
    <source>
        <dbReference type="ARBA" id="ARBA00022806"/>
    </source>
</evidence>
<evidence type="ECO:0000256" key="6">
    <source>
        <dbReference type="ARBA" id="ARBA00007025"/>
    </source>
</evidence>
<keyword evidence="17" id="KW-0828">Tyrosine catabolism</keyword>
<keyword evidence="15" id="KW-0067">ATP-binding</keyword>
<keyword evidence="13" id="KW-0347">Helicase</keyword>
<dbReference type="OrthoDB" id="9971669at2759"/>
<dbReference type="InterPro" id="IPR036462">
    <property type="entry name" value="Fumarylacetoacetase_N_sf"/>
</dbReference>
<feature type="binding site" evidence="24">
    <location>
        <position position="940"/>
    </location>
    <ligand>
        <name>substrate</name>
    </ligand>
</feature>
<comment type="pathway">
    <text evidence="5">Amino-acid degradation; L-phenylalanine degradation; acetoacetate and fumarate from L-phenylalanine: step 6/6.</text>
</comment>
<dbReference type="PROSITE" id="PS51192">
    <property type="entry name" value="HELICASE_ATP_BIND_1"/>
    <property type="match status" value="1"/>
</dbReference>
<dbReference type="InterPro" id="IPR014001">
    <property type="entry name" value="Helicase_ATP-bd"/>
</dbReference>
<feature type="compositionally biased region" description="Polar residues" evidence="26">
    <location>
        <begin position="385"/>
        <end position="406"/>
    </location>
</feature>
<dbReference type="SMART" id="SM00490">
    <property type="entry name" value="HELICc"/>
    <property type="match status" value="1"/>
</dbReference>
<dbReference type="Pfam" id="PF00271">
    <property type="entry name" value="Helicase_C"/>
    <property type="match status" value="1"/>
</dbReference>
<evidence type="ECO:0000256" key="4">
    <source>
        <dbReference type="ARBA" id="ARBA00004123"/>
    </source>
</evidence>
<dbReference type="Pfam" id="PF00176">
    <property type="entry name" value="SNF2-rel_dom"/>
    <property type="match status" value="1"/>
</dbReference>
<dbReference type="InterPro" id="IPR036663">
    <property type="entry name" value="Fumarylacetoacetase_C_sf"/>
</dbReference>
<evidence type="ECO:0000256" key="26">
    <source>
        <dbReference type="SAM" id="MobiDB-lite"/>
    </source>
</evidence>
<dbReference type="GO" id="GO:0006572">
    <property type="term" value="P:L-tyrosine catabolic process"/>
    <property type="evidence" value="ECO:0007669"/>
    <property type="project" value="UniProtKB-KW"/>
</dbReference>
<dbReference type="Gene3D" id="2.30.30.230">
    <property type="entry name" value="Fumarylacetoacetase, N-terminal domain"/>
    <property type="match status" value="1"/>
</dbReference>
<organism evidence="29 30">
    <name type="scientific">Tropilaelaps mercedesae</name>
    <dbReference type="NCBI Taxonomy" id="418985"/>
    <lineage>
        <taxon>Eukaryota</taxon>
        <taxon>Metazoa</taxon>
        <taxon>Ecdysozoa</taxon>
        <taxon>Arthropoda</taxon>
        <taxon>Chelicerata</taxon>
        <taxon>Arachnida</taxon>
        <taxon>Acari</taxon>
        <taxon>Parasitiformes</taxon>
        <taxon>Mesostigmata</taxon>
        <taxon>Gamasina</taxon>
        <taxon>Dermanyssoidea</taxon>
        <taxon>Laelapidae</taxon>
        <taxon>Tropilaelaps</taxon>
    </lineage>
</organism>
<protein>
    <recommendedName>
        <fullName evidence="9">Fumarylacetoacetase</fullName>
        <ecNumber evidence="8">3.7.1.2</ecNumber>
    </recommendedName>
    <alternativeName>
        <fullName evidence="21">Beta-diketonase</fullName>
    </alternativeName>
    <alternativeName>
        <fullName evidence="22">Fumarylacetoacetate hydrolase</fullName>
    </alternativeName>
</protein>
<keyword evidence="16 25" id="KW-0460">Magnesium</keyword>
<keyword evidence="12" id="KW-0378">Hydrolase</keyword>
<dbReference type="STRING" id="418985.A0A1V9XIG0"/>
<dbReference type="GO" id="GO:0005524">
    <property type="term" value="F:ATP binding"/>
    <property type="evidence" value="ECO:0007669"/>
    <property type="project" value="UniProtKB-KW"/>
</dbReference>
<evidence type="ECO:0000256" key="11">
    <source>
        <dbReference type="ARBA" id="ARBA00022741"/>
    </source>
</evidence>
<dbReference type="InterPro" id="IPR001650">
    <property type="entry name" value="Helicase_C-like"/>
</dbReference>
<evidence type="ECO:0000256" key="10">
    <source>
        <dbReference type="ARBA" id="ARBA00022723"/>
    </source>
</evidence>
<feature type="binding site" evidence="25">
    <location>
        <position position="826"/>
    </location>
    <ligand>
        <name>Ca(2+)</name>
        <dbReference type="ChEBI" id="CHEBI:29108"/>
    </ligand>
</feature>
<dbReference type="GO" id="GO:0006559">
    <property type="term" value="P:L-phenylalanine catabolic process"/>
    <property type="evidence" value="ECO:0007669"/>
    <property type="project" value="UniProtKB-UniPathway"/>
</dbReference>
<evidence type="ECO:0000256" key="22">
    <source>
        <dbReference type="ARBA" id="ARBA00031740"/>
    </source>
</evidence>
<accession>A0A1V9XIG0</accession>
<evidence type="ECO:0000256" key="20">
    <source>
        <dbReference type="ARBA" id="ARBA00023242"/>
    </source>
</evidence>